<gene>
    <name evidence="2" type="ORF">OKA104_LOCUS24145</name>
</gene>
<dbReference type="Proteomes" id="UP000663881">
    <property type="component" value="Unassembled WGS sequence"/>
</dbReference>
<dbReference type="AlphaFoldDB" id="A0A819HGZ9"/>
<comment type="caution">
    <text evidence="2">The sequence shown here is derived from an EMBL/GenBank/DDBJ whole genome shotgun (WGS) entry which is preliminary data.</text>
</comment>
<proteinExistence type="predicted"/>
<reference evidence="2" key="1">
    <citation type="submission" date="2021-02" db="EMBL/GenBank/DDBJ databases">
        <authorList>
            <person name="Nowell W R."/>
        </authorList>
    </citation>
    <scope>NUCLEOTIDE SEQUENCE</scope>
</reference>
<evidence type="ECO:0000313" key="3">
    <source>
        <dbReference type="Proteomes" id="UP000663881"/>
    </source>
</evidence>
<evidence type="ECO:0000313" key="2">
    <source>
        <dbReference type="EMBL" id="CAF3900245.1"/>
    </source>
</evidence>
<protein>
    <submittedName>
        <fullName evidence="2">Uncharacterized protein</fullName>
    </submittedName>
</protein>
<organism evidence="2 3">
    <name type="scientific">Adineta steineri</name>
    <dbReference type="NCBI Taxonomy" id="433720"/>
    <lineage>
        <taxon>Eukaryota</taxon>
        <taxon>Metazoa</taxon>
        <taxon>Spiralia</taxon>
        <taxon>Gnathifera</taxon>
        <taxon>Rotifera</taxon>
        <taxon>Eurotatoria</taxon>
        <taxon>Bdelloidea</taxon>
        <taxon>Adinetida</taxon>
        <taxon>Adinetidae</taxon>
        <taxon>Adineta</taxon>
    </lineage>
</organism>
<evidence type="ECO:0000256" key="1">
    <source>
        <dbReference type="SAM" id="MobiDB-lite"/>
    </source>
</evidence>
<feature type="region of interest" description="Disordered" evidence="1">
    <location>
        <begin position="72"/>
        <end position="92"/>
    </location>
</feature>
<sequence length="303" mass="34401">MTENQQKTTSTKIKITTPIRVNVGVDETDVTVAIIAIGEVSTCHFILLVGYFQHVRIALLHHTTAYFPSSLSEASSTSSSSSSESQKTTTTKSEPKIYTAKSVMLKLISEVVEDLDLFLPQLCVTSPDLFKFNCIKNVKVLIGDTFELTTDVIYDGFELLSDNNIYHELKEETIDSKILYLIQQLYGNVEFRKPVTYYQSKTLMKLDKMNEDSNEEDEKILNEEIVVEDAHQQMLINNNNSETLEQFDKKKVYGLIILMKEKPKTVQSNENAAKNFLRGCCAKKIDEHPFEWSNMVALANESI</sequence>
<accession>A0A819HGZ9</accession>
<name>A0A819HGZ9_9BILA</name>
<dbReference type="EMBL" id="CAJOAY010001903">
    <property type="protein sequence ID" value="CAF3900245.1"/>
    <property type="molecule type" value="Genomic_DNA"/>
</dbReference>